<evidence type="ECO:0000313" key="2">
    <source>
        <dbReference type="Proteomes" id="UP001589862"/>
    </source>
</evidence>
<name>A0ABV6P8S2_9MICC</name>
<proteinExistence type="predicted"/>
<dbReference type="Pfam" id="PF02597">
    <property type="entry name" value="ThiS"/>
    <property type="match status" value="1"/>
</dbReference>
<dbReference type="Gene3D" id="3.10.20.30">
    <property type="match status" value="1"/>
</dbReference>
<protein>
    <submittedName>
        <fullName evidence="1">MoaD/ThiS family protein</fullName>
    </submittedName>
</protein>
<dbReference type="Proteomes" id="UP001589862">
    <property type="component" value="Unassembled WGS sequence"/>
</dbReference>
<evidence type="ECO:0000313" key="1">
    <source>
        <dbReference type="EMBL" id="MFC0581483.1"/>
    </source>
</evidence>
<dbReference type="CDD" id="cd17040">
    <property type="entry name" value="Ubl_MoaD_like"/>
    <property type="match status" value="1"/>
</dbReference>
<keyword evidence="2" id="KW-1185">Reference proteome</keyword>
<accession>A0ABV6P8S2</accession>
<gene>
    <name evidence="1" type="ORF">ACFFFR_03630</name>
</gene>
<dbReference type="InterPro" id="IPR003749">
    <property type="entry name" value="ThiS/MoaD-like"/>
</dbReference>
<dbReference type="EMBL" id="JBHLUB010000004">
    <property type="protein sequence ID" value="MFC0581483.1"/>
    <property type="molecule type" value="Genomic_DNA"/>
</dbReference>
<dbReference type="InterPro" id="IPR012675">
    <property type="entry name" value="Beta-grasp_dom_sf"/>
</dbReference>
<dbReference type="RefSeq" id="WP_377458170.1">
    <property type="nucleotide sequence ID" value="NZ_JBHLUB010000004.1"/>
</dbReference>
<organism evidence="1 2">
    <name type="scientific">Micrococcoides hystricis</name>
    <dbReference type="NCBI Taxonomy" id="1572761"/>
    <lineage>
        <taxon>Bacteria</taxon>
        <taxon>Bacillati</taxon>
        <taxon>Actinomycetota</taxon>
        <taxon>Actinomycetes</taxon>
        <taxon>Micrococcales</taxon>
        <taxon>Micrococcaceae</taxon>
        <taxon>Micrococcoides</taxon>
    </lineage>
</organism>
<reference evidence="1 2" key="1">
    <citation type="submission" date="2024-09" db="EMBL/GenBank/DDBJ databases">
        <authorList>
            <person name="Sun Q."/>
            <person name="Mori K."/>
        </authorList>
    </citation>
    <scope>NUCLEOTIDE SEQUENCE [LARGE SCALE GENOMIC DNA]</scope>
    <source>
        <strain evidence="1 2">NCAIM B.02604</strain>
    </source>
</reference>
<dbReference type="InterPro" id="IPR016155">
    <property type="entry name" value="Mopterin_synth/thiamin_S_b"/>
</dbReference>
<sequence>MTETVMPAGVLVRFFAAAQASAGREQELIAWEQLSPTAAVATLGALQRVLQERFPVSASEHTPDLASVLTHCSFLINGRSTKDPAQTITPGVQVDVLPPFAGG</sequence>
<comment type="caution">
    <text evidence="1">The sequence shown here is derived from an EMBL/GenBank/DDBJ whole genome shotgun (WGS) entry which is preliminary data.</text>
</comment>
<dbReference type="SUPFAM" id="SSF54285">
    <property type="entry name" value="MoaD/ThiS"/>
    <property type="match status" value="1"/>
</dbReference>